<evidence type="ECO:0000313" key="10">
    <source>
        <dbReference type="EMBL" id="CAE4657425.1"/>
    </source>
</evidence>
<evidence type="ECO:0000256" key="7">
    <source>
        <dbReference type="SAM" id="Coils"/>
    </source>
</evidence>
<dbReference type="InterPro" id="IPR012973">
    <property type="entry name" value="NOG_C"/>
</dbReference>
<reference evidence="10" key="1">
    <citation type="submission" date="2021-01" db="EMBL/GenBank/DDBJ databases">
        <authorList>
            <person name="Corre E."/>
            <person name="Pelletier E."/>
            <person name="Niang G."/>
            <person name="Scheremetjew M."/>
            <person name="Finn R."/>
            <person name="Kale V."/>
            <person name="Holt S."/>
            <person name="Cochrane G."/>
            <person name="Meng A."/>
            <person name="Brown T."/>
            <person name="Cohen L."/>
        </authorList>
    </citation>
    <scope>NUCLEOTIDE SEQUENCE</scope>
    <source>
        <strain evidence="10">CCMP3105</strain>
    </source>
</reference>
<keyword evidence="3" id="KW-0547">Nucleotide-binding</keyword>
<evidence type="ECO:0000256" key="4">
    <source>
        <dbReference type="ARBA" id="ARBA00023134"/>
    </source>
</evidence>
<dbReference type="PRINTS" id="PR00326">
    <property type="entry name" value="GTP1OBG"/>
</dbReference>
<accession>A0A7S4SVG0</accession>
<dbReference type="InterPro" id="IPR041623">
    <property type="entry name" value="NOG1_N"/>
</dbReference>
<gene>
    <name evidence="10" type="ORF">AMON00008_LOCUS57486</name>
</gene>
<evidence type="ECO:0000256" key="2">
    <source>
        <dbReference type="ARBA" id="ARBA00022517"/>
    </source>
</evidence>
<keyword evidence="5 6" id="KW-0539">Nucleus</keyword>
<dbReference type="Pfam" id="PF17835">
    <property type="entry name" value="NOG1_N"/>
    <property type="match status" value="1"/>
</dbReference>
<feature type="compositionally biased region" description="Basic and acidic residues" evidence="8">
    <location>
        <begin position="609"/>
        <end position="627"/>
    </location>
</feature>
<proteinExistence type="inferred from homology"/>
<organism evidence="10">
    <name type="scientific">Alexandrium monilatum</name>
    <dbReference type="NCBI Taxonomy" id="311494"/>
    <lineage>
        <taxon>Eukaryota</taxon>
        <taxon>Sar</taxon>
        <taxon>Alveolata</taxon>
        <taxon>Dinophyceae</taxon>
        <taxon>Gonyaulacales</taxon>
        <taxon>Pyrocystaceae</taxon>
        <taxon>Alexandrium</taxon>
    </lineage>
</organism>
<dbReference type="InterPro" id="IPR006073">
    <property type="entry name" value="GTP-bd"/>
</dbReference>
<feature type="compositionally biased region" description="Low complexity" evidence="8">
    <location>
        <begin position="571"/>
        <end position="585"/>
    </location>
</feature>
<dbReference type="PROSITE" id="PS51710">
    <property type="entry name" value="G_OBG"/>
    <property type="match status" value="1"/>
</dbReference>
<evidence type="ECO:0000256" key="6">
    <source>
        <dbReference type="PIRNR" id="PIRNR038919"/>
    </source>
</evidence>
<comment type="function">
    <text evidence="6">Involved in the biogenesis of the 60S ribosomal subunit.</text>
</comment>
<protein>
    <recommendedName>
        <fullName evidence="6">Nucleolar GTP-binding protein 1</fullName>
    </recommendedName>
</protein>
<feature type="compositionally biased region" description="Basic residues" evidence="8">
    <location>
        <begin position="540"/>
        <end position="560"/>
    </location>
</feature>
<keyword evidence="2 6" id="KW-0690">Ribosome biogenesis</keyword>
<feature type="coiled-coil region" evidence="7">
    <location>
        <begin position="457"/>
        <end position="503"/>
    </location>
</feature>
<dbReference type="GO" id="GO:0005525">
    <property type="term" value="F:GTP binding"/>
    <property type="evidence" value="ECO:0007669"/>
    <property type="project" value="UniProtKB-KW"/>
</dbReference>
<sequence length="643" mass="73190">MYKFKAIQTIPPAKQLVDIVLSKTNRKTPTVVHPGFKITRIRSFYMRKVKYCQTTYGEKFAKILDDFPKIDDIHPFYADLCNVLYDRDHYKLALGQVNATKKVVDNISKEYVKMMKFADSLYKCKMLKRAALGRMCTSVKKLSGTLSYLEEVRQHLGRLPSINPATRTLILTGYPNVGKSSFMNIVTNASVDVQPYAFTTKSLFVGHLDHDYVRWQVIDTPGILDHPLEDRNTIEMTAITALAHLTAAVLFFVDISEMCGYPLATQVALFHSIKPLFRNRPLLILLNKTDIRKLSELSEDERKLIESMGLDDNDGPKIEFFETSCATRAGVDAARSKACDLLLEKRVLAKVKQGKADAMKNRLHVVGSAAPANRPPCIPESVLRQRAGEDMAVDEGQREEKLERERMEELGGAGVYSTDVWRKALLEDDSWKYDVVPEIMDGKNIADFVDPDIEQRLEELEKEEALLMEEARLRNDEEVLSKYAETEKLLDEMHSRMRQKRLERRLNKNANHYPNMRKGRKKAAEVEKELNDKGLDGAKVRARSASRKKSVQSLLGKRKRDATAGGEEGSVGRAASAARVRSQSRLRGLPNEETAQAIEKNRRRKMRKLEKFGKKGEADHHIPDWKPKHLYSGKRGIGKTDRR</sequence>
<dbReference type="GO" id="GO:0005730">
    <property type="term" value="C:nucleolus"/>
    <property type="evidence" value="ECO:0007669"/>
    <property type="project" value="UniProtKB-SubCell"/>
</dbReference>
<comment type="similarity">
    <text evidence="6">Belongs to the TRAFAC class OBG-HflX-like GTPase superfamily. OBG GTPase family. NOG subfamily.</text>
</comment>
<evidence type="ECO:0000256" key="5">
    <source>
        <dbReference type="ARBA" id="ARBA00023242"/>
    </source>
</evidence>
<dbReference type="Pfam" id="PF08155">
    <property type="entry name" value="NOGCT"/>
    <property type="match status" value="1"/>
</dbReference>
<dbReference type="SUPFAM" id="SSF52540">
    <property type="entry name" value="P-loop containing nucleoside triphosphate hydrolases"/>
    <property type="match status" value="1"/>
</dbReference>
<dbReference type="CDD" id="cd01897">
    <property type="entry name" value="NOG"/>
    <property type="match status" value="1"/>
</dbReference>
<dbReference type="GO" id="GO:0042254">
    <property type="term" value="P:ribosome biogenesis"/>
    <property type="evidence" value="ECO:0007669"/>
    <property type="project" value="UniProtKB-KW"/>
</dbReference>
<keyword evidence="4" id="KW-0342">GTP-binding</keyword>
<dbReference type="Gene3D" id="3.40.50.300">
    <property type="entry name" value="P-loop containing nucleotide triphosphate hydrolases"/>
    <property type="match status" value="1"/>
</dbReference>
<evidence type="ECO:0000256" key="1">
    <source>
        <dbReference type="ARBA" id="ARBA00004604"/>
    </source>
</evidence>
<dbReference type="FunFam" id="1.20.120.1190:FF:000001">
    <property type="entry name" value="Nucleolar GTP-binding protein 1"/>
    <property type="match status" value="1"/>
</dbReference>
<evidence type="ECO:0000256" key="3">
    <source>
        <dbReference type="ARBA" id="ARBA00022741"/>
    </source>
</evidence>
<comment type="subcellular location">
    <subcellularLocation>
        <location evidence="1 6">Nucleus</location>
        <location evidence="1 6">Nucleolus</location>
    </subcellularLocation>
</comment>
<dbReference type="PANTHER" id="PTHR45759">
    <property type="entry name" value="NUCLEOLAR GTP-BINDING PROTEIN 1"/>
    <property type="match status" value="1"/>
</dbReference>
<dbReference type="AlphaFoldDB" id="A0A7S4SVG0"/>
<dbReference type="EMBL" id="HBNR01080475">
    <property type="protein sequence ID" value="CAE4657425.1"/>
    <property type="molecule type" value="Transcribed_RNA"/>
</dbReference>
<name>A0A7S4SVG0_9DINO</name>
<feature type="domain" description="OBG-type G" evidence="9">
    <location>
        <begin position="167"/>
        <end position="343"/>
    </location>
</feature>
<evidence type="ECO:0000256" key="8">
    <source>
        <dbReference type="SAM" id="MobiDB-lite"/>
    </source>
</evidence>
<keyword evidence="7" id="KW-0175">Coiled coil</keyword>
<dbReference type="InterPro" id="IPR010674">
    <property type="entry name" value="NOG1_Rossman_fold_dom"/>
</dbReference>
<feature type="region of interest" description="Disordered" evidence="8">
    <location>
        <begin position="535"/>
        <end position="643"/>
    </location>
</feature>
<dbReference type="PIRSF" id="PIRSF038919">
    <property type="entry name" value="NOG1"/>
    <property type="match status" value="1"/>
</dbReference>
<dbReference type="InterPro" id="IPR031167">
    <property type="entry name" value="G_OBG"/>
</dbReference>
<dbReference type="InterPro" id="IPR027417">
    <property type="entry name" value="P-loop_NTPase"/>
</dbReference>
<dbReference type="InterPro" id="IPR024926">
    <property type="entry name" value="NOG1"/>
</dbReference>
<dbReference type="Pfam" id="PF06858">
    <property type="entry name" value="NOG1"/>
    <property type="match status" value="1"/>
</dbReference>
<evidence type="ECO:0000259" key="9">
    <source>
        <dbReference type="PROSITE" id="PS51710"/>
    </source>
</evidence>
<dbReference type="Gene3D" id="1.20.120.1190">
    <property type="match status" value="1"/>
</dbReference>